<feature type="compositionally biased region" description="Low complexity" evidence="7">
    <location>
        <begin position="88"/>
        <end position="102"/>
    </location>
</feature>
<comment type="caution">
    <text evidence="9">The sequence shown here is derived from an EMBL/GenBank/DDBJ whole genome shotgun (WGS) entry which is preliminary data.</text>
</comment>
<feature type="zinc finger region" description="C3H1-type" evidence="6">
    <location>
        <begin position="377"/>
        <end position="404"/>
    </location>
</feature>
<keyword evidence="5 6" id="KW-0862">Zinc</keyword>
<feature type="compositionally biased region" description="Pro residues" evidence="7">
    <location>
        <begin position="133"/>
        <end position="148"/>
    </location>
</feature>
<feature type="compositionally biased region" description="Low complexity" evidence="7">
    <location>
        <begin position="934"/>
        <end position="952"/>
    </location>
</feature>
<sequence>MDQSAIITNTTTTTNSQHNKLMMMMSTDETEEGEILEDGEIADDDDDDDNNNNVNNDYIMNSTNINNREGFKENDLIMNNNNNNNNNKNGIGLGGIHNNNNNRFGPPPLPIPSSQQFSGFQDSRDEKPGFFSLPPPPPPPHPSLPPPSQQQQSLPPKGPKRKKRNGGGGGDRGNRKRKRSNSLVMMGSGIGMKHKFSTSPPNHSLQQSLNEPSSSTSSSTVIIQSSSSPSSSSTTTNISHQRDPFDVTQYLNDSSFDTVELSDEIEFRFELIEFDVFMEILGCKINEESEAFKNGNVPQQERSKLMSRIVKIMKKLHGNDPDTARRFARLKRRSKEKQNSTSIASKTGVYKTPCRFYMEGKCHKGSDCLYSHDVAIPKRKELCKFYLQGFCGKGDDCLFMHGEFPCKFFHTNTKCYSGENCRFSHQPLTPESREILRSYLDSGTFPDEVKPYRPINNPNDWIKDDDDPDSNDYDYEALLSNKTRKVLLGAPTEKMKNSLETWKWQLELKESEQAYTGSKRNLFSIDDGLTLTEKPPTPRIEEDDEVIEAHIQNYYNDLLDTDDYDEMIHLKEIEELEQKLKQEEQIRKQQPTPLESQTEFPNPSIVPAASPLQQSQFKEELSEEEKRLIEASMKDEDLRIMPNQPFTLPPAFGGSPQPPPQLSMAQPTISVVDQTTPPYVTNFNSPHHNPFGLPQPLLDDSKPFGINNMDPSLSKLPVQPQPSQDPRSRDPRIRDPRLNNSNRSVPSIVTTATSLVTNSSSNFSMTSGNVIPTSSMPTHPTVSTVTQMKPESKSIKSNPNLVIKYKLIGVEVNTIDYSDYYESYQADTSLKCDPRLKRFFDNPLPSPRFKSSSNAVEHPDHSLTVQESNFIKSPTESFTTTGQKLPSQSAISKSFSSQSSSSSTSNNSMISRDPRMRNRINENDLRNSLDTKNSDSNTSIISTSSTDQTITTTSPLSLTTTTTTVVAGDLETNTDTKSQSNSTASDQNTQNNLTEVANKTNDRSSIPSYALSALPTTQSLFSSVTGSSLLPFAKPSTTESSSSSSLLLDSNNDNDDDDDDDDDEEDRLKVDENPIDSTLNDRKVETNITFDEPSSSETKLWPKGNNIGNNMINNDVTTTTKTLSVIDSSDYEMGIDLRVSSTSSNLFDKNISLNVNRMNIRLPKPQSLSSSSSMLTTTTTTDAVMTNQDDNQNSSNNESESEYENELIIATSSSETEDNIQLSNSSSSLNNNDNNVVDDDDEQQQLQKQQQNNTVSSCGSSE</sequence>
<dbReference type="InterPro" id="IPR045124">
    <property type="entry name" value="Su(sable)-like"/>
</dbReference>
<dbReference type="GO" id="GO:0003723">
    <property type="term" value="F:RNA binding"/>
    <property type="evidence" value="ECO:0007669"/>
    <property type="project" value="InterPro"/>
</dbReference>
<evidence type="ECO:0000256" key="4">
    <source>
        <dbReference type="ARBA" id="ARBA00022771"/>
    </source>
</evidence>
<feature type="compositionally biased region" description="Polar residues" evidence="7">
    <location>
        <begin position="863"/>
        <end position="886"/>
    </location>
</feature>
<feature type="compositionally biased region" description="Low complexity" evidence="7">
    <location>
        <begin position="1182"/>
        <end position="1198"/>
    </location>
</feature>
<feature type="compositionally biased region" description="Low complexity" evidence="7">
    <location>
        <begin position="887"/>
        <end position="911"/>
    </location>
</feature>
<feature type="compositionally biased region" description="Low complexity" evidence="7">
    <location>
        <begin position="213"/>
        <end position="239"/>
    </location>
</feature>
<dbReference type="InterPro" id="IPR036855">
    <property type="entry name" value="Znf_CCCH_sf"/>
</dbReference>
<dbReference type="Pfam" id="PF14608">
    <property type="entry name" value="zf-CCCH_2"/>
    <property type="match status" value="1"/>
</dbReference>
<dbReference type="Pfam" id="PF00642">
    <property type="entry name" value="zf-CCCH"/>
    <property type="match status" value="1"/>
</dbReference>
<feature type="compositionally biased region" description="Polar residues" evidence="7">
    <location>
        <begin position="197"/>
        <end position="212"/>
    </location>
</feature>
<evidence type="ECO:0000313" key="9">
    <source>
        <dbReference type="EMBL" id="KAH9517797.1"/>
    </source>
</evidence>
<keyword evidence="2 6" id="KW-0479">Metal-binding</keyword>
<accession>A0A922L955</accession>
<reference evidence="9" key="2">
    <citation type="journal article" date="2022" name="Res Sq">
        <title>Comparative Genomics Reveals Insights into the Divergent Evolution of Astigmatic Mites and Household Pest Adaptations.</title>
        <authorList>
            <person name="Xiong Q."/>
            <person name="Wan A.T.-Y."/>
            <person name="Liu X.-Y."/>
            <person name="Fung C.S.-H."/>
            <person name="Xiao X."/>
            <person name="Malainual N."/>
            <person name="Hou J."/>
            <person name="Wang L."/>
            <person name="Wang M."/>
            <person name="Yang K."/>
            <person name="Cui Y."/>
            <person name="Leung E."/>
            <person name="Nong W."/>
            <person name="Shin S.-K."/>
            <person name="Au S."/>
            <person name="Jeong K.Y."/>
            <person name="Chew F.T."/>
            <person name="Hui J."/>
            <person name="Leung T.F."/>
            <person name="Tungtrongchitr A."/>
            <person name="Zhong N."/>
            <person name="Liu Z."/>
            <person name="Tsui S."/>
        </authorList>
    </citation>
    <scope>NUCLEOTIDE SEQUENCE</scope>
    <source>
        <strain evidence="9">Derf</strain>
        <tissue evidence="9">Whole organism</tissue>
    </source>
</reference>
<feature type="region of interest" description="Disordered" evidence="7">
    <location>
        <begin position="1033"/>
        <end position="1081"/>
    </location>
</feature>
<organism evidence="9 10">
    <name type="scientific">Dermatophagoides farinae</name>
    <name type="common">American house dust mite</name>
    <dbReference type="NCBI Taxonomy" id="6954"/>
    <lineage>
        <taxon>Eukaryota</taxon>
        <taxon>Metazoa</taxon>
        <taxon>Ecdysozoa</taxon>
        <taxon>Arthropoda</taxon>
        <taxon>Chelicerata</taxon>
        <taxon>Arachnida</taxon>
        <taxon>Acari</taxon>
        <taxon>Acariformes</taxon>
        <taxon>Sarcoptiformes</taxon>
        <taxon>Astigmata</taxon>
        <taxon>Psoroptidia</taxon>
        <taxon>Analgoidea</taxon>
        <taxon>Pyroglyphidae</taxon>
        <taxon>Dermatophagoidinae</taxon>
        <taxon>Dermatophagoides</taxon>
    </lineage>
</organism>
<dbReference type="InterPro" id="IPR000571">
    <property type="entry name" value="Znf_CCCH"/>
</dbReference>
<keyword evidence="10" id="KW-1185">Reference proteome</keyword>
<dbReference type="PROSITE" id="PS50103">
    <property type="entry name" value="ZF_C3H1"/>
    <property type="match status" value="3"/>
</dbReference>
<feature type="compositionally biased region" description="Acidic residues" evidence="7">
    <location>
        <begin position="40"/>
        <end position="50"/>
    </location>
</feature>
<dbReference type="Gene3D" id="4.10.1000.10">
    <property type="entry name" value="Zinc finger, CCCH-type"/>
    <property type="match status" value="1"/>
</dbReference>
<feature type="zinc finger region" description="C3H1-type" evidence="6">
    <location>
        <begin position="348"/>
        <end position="375"/>
    </location>
</feature>
<feature type="compositionally biased region" description="Acidic residues" evidence="7">
    <location>
        <begin position="1052"/>
        <end position="1065"/>
    </location>
</feature>
<dbReference type="GO" id="GO:0008270">
    <property type="term" value="F:zinc ion binding"/>
    <property type="evidence" value="ECO:0007669"/>
    <property type="project" value="UniProtKB-KW"/>
</dbReference>
<feature type="region of interest" description="Disordered" evidence="7">
    <location>
        <begin position="969"/>
        <end position="991"/>
    </location>
</feature>
<feature type="compositionally biased region" description="Polar residues" evidence="7">
    <location>
        <begin position="738"/>
        <end position="747"/>
    </location>
</feature>
<protein>
    <submittedName>
        <fullName evidence="9">Zinc finger CCCH domain-containing protein 6</fullName>
    </submittedName>
</protein>
<feature type="compositionally biased region" description="Low complexity" evidence="7">
    <location>
        <begin position="1219"/>
        <end position="1235"/>
    </location>
</feature>
<dbReference type="Gene3D" id="1.20.120.1350">
    <property type="entry name" value="Pneumovirus matrix protein 2 (M2), zinc-binding domain"/>
    <property type="match status" value="1"/>
</dbReference>
<reference evidence="9" key="1">
    <citation type="submission" date="2013-05" db="EMBL/GenBank/DDBJ databases">
        <authorList>
            <person name="Yim A.K.Y."/>
            <person name="Chan T.F."/>
            <person name="Ji K.M."/>
            <person name="Liu X.Y."/>
            <person name="Zhou J.W."/>
            <person name="Li R.Q."/>
            <person name="Yang K.Y."/>
            <person name="Li J."/>
            <person name="Li M."/>
            <person name="Law P.T.W."/>
            <person name="Wu Y.L."/>
            <person name="Cai Z.L."/>
            <person name="Qin H."/>
            <person name="Bao Y."/>
            <person name="Leung R.K.K."/>
            <person name="Ng P.K.S."/>
            <person name="Zou J."/>
            <person name="Zhong X.J."/>
            <person name="Ran P.X."/>
            <person name="Zhong N.S."/>
            <person name="Liu Z.G."/>
            <person name="Tsui S.K.W."/>
        </authorList>
    </citation>
    <scope>NUCLEOTIDE SEQUENCE</scope>
    <source>
        <strain evidence="9">Derf</strain>
        <tissue evidence="9">Whole organism</tissue>
    </source>
</reference>
<feature type="region of interest" description="Disordered" evidence="7">
    <location>
        <begin position="848"/>
        <end position="952"/>
    </location>
</feature>
<dbReference type="GO" id="GO:0045892">
    <property type="term" value="P:negative regulation of DNA-templated transcription"/>
    <property type="evidence" value="ECO:0007669"/>
    <property type="project" value="InterPro"/>
</dbReference>
<dbReference type="SUPFAM" id="SSF90229">
    <property type="entry name" value="CCCH zinc finger"/>
    <property type="match status" value="3"/>
</dbReference>
<evidence type="ECO:0000256" key="1">
    <source>
        <dbReference type="ARBA" id="ARBA00022553"/>
    </source>
</evidence>
<name>A0A922L955_DERFA</name>
<evidence type="ECO:0000256" key="3">
    <source>
        <dbReference type="ARBA" id="ARBA00022737"/>
    </source>
</evidence>
<feature type="region of interest" description="Disordered" evidence="7">
    <location>
        <begin position="88"/>
        <end position="240"/>
    </location>
</feature>
<feature type="compositionally biased region" description="Polar residues" evidence="7">
    <location>
        <begin position="971"/>
        <end position="991"/>
    </location>
</feature>
<dbReference type="GO" id="GO:0005634">
    <property type="term" value="C:nucleus"/>
    <property type="evidence" value="ECO:0007669"/>
    <property type="project" value="TreeGrafter"/>
</dbReference>
<feature type="compositionally biased region" description="Low complexity" evidence="7">
    <location>
        <begin position="1244"/>
        <end position="1256"/>
    </location>
</feature>
<feature type="region of interest" description="Disordered" evidence="7">
    <location>
        <begin position="40"/>
        <end position="59"/>
    </location>
</feature>
<feature type="region of interest" description="Disordered" evidence="7">
    <location>
        <begin position="1182"/>
        <end position="1262"/>
    </location>
</feature>
<feature type="compositionally biased region" description="Polar residues" evidence="7">
    <location>
        <begin position="588"/>
        <end position="601"/>
    </location>
</feature>
<dbReference type="PANTHER" id="PTHR13119">
    <property type="entry name" value="ZINC FINGER CCCH DOMAIN-CONTAINING PROTEI"/>
    <property type="match status" value="1"/>
</dbReference>
<evidence type="ECO:0000256" key="5">
    <source>
        <dbReference type="ARBA" id="ARBA00022833"/>
    </source>
</evidence>
<feature type="compositionally biased region" description="Low complexity" evidence="7">
    <location>
        <begin position="1039"/>
        <end position="1051"/>
    </location>
</feature>
<dbReference type="Pfam" id="PF22623">
    <property type="entry name" value="zf-CCCH_9"/>
    <property type="match status" value="1"/>
</dbReference>
<dbReference type="SMART" id="SM00356">
    <property type="entry name" value="ZnF_C3H1"/>
    <property type="match status" value="3"/>
</dbReference>
<feature type="region of interest" description="Disordered" evidence="7">
    <location>
        <begin position="582"/>
        <end position="601"/>
    </location>
</feature>
<dbReference type="PANTHER" id="PTHR13119:SF12">
    <property type="entry name" value="PROTEIN SUPPRESSOR OF SABLE"/>
    <property type="match status" value="1"/>
</dbReference>
<keyword evidence="4 6" id="KW-0863">Zinc-finger</keyword>
<evidence type="ECO:0000256" key="6">
    <source>
        <dbReference type="PROSITE-ProRule" id="PRU00723"/>
    </source>
</evidence>
<dbReference type="EMBL" id="ASGP02000003">
    <property type="protein sequence ID" value="KAH9517797.1"/>
    <property type="molecule type" value="Genomic_DNA"/>
</dbReference>
<dbReference type="InterPro" id="IPR054361">
    <property type="entry name" value="Znf-CCCH_ZC3H4/6/8"/>
</dbReference>
<feature type="compositionally biased region" description="Basic and acidic residues" evidence="7">
    <location>
        <begin position="912"/>
        <end position="933"/>
    </location>
</feature>
<dbReference type="Proteomes" id="UP000790347">
    <property type="component" value="Unassembled WGS sequence"/>
</dbReference>
<gene>
    <name evidence="9" type="primary">ZC3H6</name>
    <name evidence="9" type="ORF">DERF_008428</name>
</gene>
<feature type="domain" description="C3H1-type" evidence="8">
    <location>
        <begin position="377"/>
        <end position="404"/>
    </location>
</feature>
<evidence type="ECO:0000256" key="2">
    <source>
        <dbReference type="ARBA" id="ARBA00022723"/>
    </source>
</evidence>
<feature type="region of interest" description="Disordered" evidence="7">
    <location>
        <begin position="682"/>
        <end position="747"/>
    </location>
</feature>
<keyword evidence="3" id="KW-0677">Repeat</keyword>
<evidence type="ECO:0000256" key="7">
    <source>
        <dbReference type="SAM" id="MobiDB-lite"/>
    </source>
</evidence>
<evidence type="ECO:0000259" key="8">
    <source>
        <dbReference type="PROSITE" id="PS50103"/>
    </source>
</evidence>
<feature type="compositionally biased region" description="Polar residues" evidence="7">
    <location>
        <begin position="112"/>
        <end position="121"/>
    </location>
</feature>
<feature type="domain" description="C3H1-type" evidence="8">
    <location>
        <begin position="348"/>
        <end position="375"/>
    </location>
</feature>
<keyword evidence="1" id="KW-0597">Phosphoprotein</keyword>
<evidence type="ECO:0000313" key="10">
    <source>
        <dbReference type="Proteomes" id="UP000790347"/>
    </source>
</evidence>
<dbReference type="AlphaFoldDB" id="A0A922L955"/>
<feature type="domain" description="C3H1-type" evidence="8">
    <location>
        <begin position="405"/>
        <end position="428"/>
    </location>
</feature>
<feature type="compositionally biased region" description="Basic and acidic residues" evidence="7">
    <location>
        <begin position="726"/>
        <end position="737"/>
    </location>
</feature>
<feature type="zinc finger region" description="C3H1-type" evidence="6">
    <location>
        <begin position="405"/>
        <end position="428"/>
    </location>
</feature>
<proteinExistence type="predicted"/>